<dbReference type="AlphaFoldDB" id="A0A6G1J134"/>
<gene>
    <name evidence="2" type="ORF">K458DRAFT_487683</name>
</gene>
<dbReference type="OrthoDB" id="3693025at2759"/>
<reference evidence="2" key="1">
    <citation type="journal article" date="2020" name="Stud. Mycol.">
        <title>101 Dothideomycetes genomes: a test case for predicting lifestyles and emergence of pathogens.</title>
        <authorList>
            <person name="Haridas S."/>
            <person name="Albert R."/>
            <person name="Binder M."/>
            <person name="Bloem J."/>
            <person name="Labutti K."/>
            <person name="Salamov A."/>
            <person name="Andreopoulos B."/>
            <person name="Baker S."/>
            <person name="Barry K."/>
            <person name="Bills G."/>
            <person name="Bluhm B."/>
            <person name="Cannon C."/>
            <person name="Castanera R."/>
            <person name="Culley D."/>
            <person name="Daum C."/>
            <person name="Ezra D."/>
            <person name="Gonzalez J."/>
            <person name="Henrissat B."/>
            <person name="Kuo A."/>
            <person name="Liang C."/>
            <person name="Lipzen A."/>
            <person name="Lutzoni F."/>
            <person name="Magnuson J."/>
            <person name="Mondo S."/>
            <person name="Nolan M."/>
            <person name="Ohm R."/>
            <person name="Pangilinan J."/>
            <person name="Park H.-J."/>
            <person name="Ramirez L."/>
            <person name="Alfaro M."/>
            <person name="Sun H."/>
            <person name="Tritt A."/>
            <person name="Yoshinaga Y."/>
            <person name="Zwiers L.-H."/>
            <person name="Turgeon B."/>
            <person name="Goodwin S."/>
            <person name="Spatafora J."/>
            <person name="Crous P."/>
            <person name="Grigoriev I."/>
        </authorList>
    </citation>
    <scope>NUCLEOTIDE SEQUENCE</scope>
    <source>
        <strain evidence="2">CBS 122367</strain>
    </source>
</reference>
<protein>
    <recommendedName>
        <fullName evidence="4">Apple domain-containing protein</fullName>
    </recommendedName>
</protein>
<evidence type="ECO:0000313" key="3">
    <source>
        <dbReference type="Proteomes" id="UP000799291"/>
    </source>
</evidence>
<evidence type="ECO:0008006" key="4">
    <source>
        <dbReference type="Google" id="ProtNLM"/>
    </source>
</evidence>
<dbReference type="Proteomes" id="UP000799291">
    <property type="component" value="Unassembled WGS sequence"/>
</dbReference>
<name>A0A6G1J134_9PLEO</name>
<proteinExistence type="predicted"/>
<evidence type="ECO:0000256" key="1">
    <source>
        <dbReference type="SAM" id="SignalP"/>
    </source>
</evidence>
<keyword evidence="1" id="KW-0732">Signal</keyword>
<sequence length="405" mass="42373">MVQFNPANVFLAVAFFAAKGIVAEEAHALEVFPELKGKGPVDIAYKDPDTHKVVVEEVDENGQGTIQKRSYPVNQDALTKLLRNHNGNGFCKGFCPGYYPKPTTKTSLKTSTKVVQFTTTIVPAPTAVTRTATAQAPADITVTETATISTTSTTTFAADTSTITQSETITESATETTTITETTTLIFPTTTVAPVARALSPPSWLKGYANNLICPACNKVWPMPSPKTVSACKTTTKTITRTKTATKARPTITSVVTITPSAKIVTVSVSTTLTFTDSTTSTPLATTTALQTTQTITTVSSTTTTTLCPQQTANVYGIGVSQPGRLQFDSTAQHASDCCTVCFRTPGCNAWALLGSGFCAYAVQAPPNSGTTDATCPYGKGNAELFVGDPSSGTELAGGPGQCAL</sequence>
<dbReference type="EMBL" id="MU005582">
    <property type="protein sequence ID" value="KAF2684222.1"/>
    <property type="molecule type" value="Genomic_DNA"/>
</dbReference>
<organism evidence="2 3">
    <name type="scientific">Lentithecium fluviatile CBS 122367</name>
    <dbReference type="NCBI Taxonomy" id="1168545"/>
    <lineage>
        <taxon>Eukaryota</taxon>
        <taxon>Fungi</taxon>
        <taxon>Dikarya</taxon>
        <taxon>Ascomycota</taxon>
        <taxon>Pezizomycotina</taxon>
        <taxon>Dothideomycetes</taxon>
        <taxon>Pleosporomycetidae</taxon>
        <taxon>Pleosporales</taxon>
        <taxon>Massarineae</taxon>
        <taxon>Lentitheciaceae</taxon>
        <taxon>Lentithecium</taxon>
    </lineage>
</organism>
<keyword evidence="3" id="KW-1185">Reference proteome</keyword>
<accession>A0A6G1J134</accession>
<feature type="chain" id="PRO_5026161992" description="Apple domain-containing protein" evidence="1">
    <location>
        <begin position="24"/>
        <end position="405"/>
    </location>
</feature>
<evidence type="ECO:0000313" key="2">
    <source>
        <dbReference type="EMBL" id="KAF2684222.1"/>
    </source>
</evidence>
<feature type="signal peptide" evidence="1">
    <location>
        <begin position="1"/>
        <end position="23"/>
    </location>
</feature>